<feature type="region of interest" description="Disordered" evidence="1">
    <location>
        <begin position="1"/>
        <end position="34"/>
    </location>
</feature>
<reference evidence="2" key="1">
    <citation type="submission" date="2020-06" db="EMBL/GenBank/DDBJ databases">
        <authorList>
            <person name="Li T."/>
            <person name="Hu X."/>
            <person name="Zhang T."/>
            <person name="Song X."/>
            <person name="Zhang H."/>
            <person name="Dai N."/>
            <person name="Sheng W."/>
            <person name="Hou X."/>
            <person name="Wei L."/>
        </authorList>
    </citation>
    <scope>NUCLEOTIDE SEQUENCE</scope>
    <source>
        <strain evidence="2">3651</strain>
        <tissue evidence="2">Leaf</tissue>
    </source>
</reference>
<evidence type="ECO:0000313" key="2">
    <source>
        <dbReference type="EMBL" id="KAK4436665.1"/>
    </source>
</evidence>
<dbReference type="EMBL" id="JACGWO010000001">
    <property type="protein sequence ID" value="KAK4436665.1"/>
    <property type="molecule type" value="Genomic_DNA"/>
</dbReference>
<name>A0AAE1YTW2_9LAMI</name>
<dbReference type="AlphaFoldDB" id="A0AAE1YTW2"/>
<evidence type="ECO:0000313" key="3">
    <source>
        <dbReference type="Proteomes" id="UP001293254"/>
    </source>
</evidence>
<protein>
    <submittedName>
        <fullName evidence="2">Uncharacterized protein</fullName>
    </submittedName>
</protein>
<reference evidence="2" key="2">
    <citation type="journal article" date="2024" name="Plant">
        <title>Genomic evolution and insights into agronomic trait innovations of Sesamum species.</title>
        <authorList>
            <person name="Miao H."/>
            <person name="Wang L."/>
            <person name="Qu L."/>
            <person name="Liu H."/>
            <person name="Sun Y."/>
            <person name="Le M."/>
            <person name="Wang Q."/>
            <person name="Wei S."/>
            <person name="Zheng Y."/>
            <person name="Lin W."/>
            <person name="Duan Y."/>
            <person name="Cao H."/>
            <person name="Xiong S."/>
            <person name="Wang X."/>
            <person name="Wei L."/>
            <person name="Li C."/>
            <person name="Ma Q."/>
            <person name="Ju M."/>
            <person name="Zhao R."/>
            <person name="Li G."/>
            <person name="Mu C."/>
            <person name="Tian Q."/>
            <person name="Mei H."/>
            <person name="Zhang T."/>
            <person name="Gao T."/>
            <person name="Zhang H."/>
        </authorList>
    </citation>
    <scope>NUCLEOTIDE SEQUENCE</scope>
    <source>
        <strain evidence="2">3651</strain>
    </source>
</reference>
<gene>
    <name evidence="2" type="ORF">Salat_0000400</name>
</gene>
<comment type="caution">
    <text evidence="2">The sequence shown here is derived from an EMBL/GenBank/DDBJ whole genome shotgun (WGS) entry which is preliminary data.</text>
</comment>
<sequence length="113" mass="11724">MGRAHFGGPDLPQLNEAPSKRSIGPVRELKPSGLASVRGPAAAAARGPAKAQRVILSPRPVCAAQRALVRGPGVVAVQWAENAALSAAQCNNGPKCSGFNEFEDAQPIFKSQK</sequence>
<accession>A0AAE1YTW2</accession>
<evidence type="ECO:0000256" key="1">
    <source>
        <dbReference type="SAM" id="MobiDB-lite"/>
    </source>
</evidence>
<organism evidence="2 3">
    <name type="scientific">Sesamum alatum</name>
    <dbReference type="NCBI Taxonomy" id="300844"/>
    <lineage>
        <taxon>Eukaryota</taxon>
        <taxon>Viridiplantae</taxon>
        <taxon>Streptophyta</taxon>
        <taxon>Embryophyta</taxon>
        <taxon>Tracheophyta</taxon>
        <taxon>Spermatophyta</taxon>
        <taxon>Magnoliopsida</taxon>
        <taxon>eudicotyledons</taxon>
        <taxon>Gunneridae</taxon>
        <taxon>Pentapetalae</taxon>
        <taxon>asterids</taxon>
        <taxon>lamiids</taxon>
        <taxon>Lamiales</taxon>
        <taxon>Pedaliaceae</taxon>
        <taxon>Sesamum</taxon>
    </lineage>
</organism>
<dbReference type="Proteomes" id="UP001293254">
    <property type="component" value="Unassembled WGS sequence"/>
</dbReference>
<proteinExistence type="predicted"/>
<keyword evidence="3" id="KW-1185">Reference proteome</keyword>